<reference evidence="3 4" key="1">
    <citation type="journal article" date="2013" name="Genome Announc.">
        <title>Draft Genome Sequence of an Alphaproteobacterium, Caenispirillum salinarum AK4(T), Isolated from a Solar Saltern.</title>
        <authorList>
            <person name="Khatri I."/>
            <person name="Singh A."/>
            <person name="Korpole S."/>
            <person name="Pinnaka A.K."/>
            <person name="Subramanian S."/>
        </authorList>
    </citation>
    <scope>NUCLEOTIDE SEQUENCE [LARGE SCALE GENOMIC DNA]</scope>
    <source>
        <strain evidence="3 4">AK4</strain>
    </source>
</reference>
<dbReference type="InterPro" id="IPR024445">
    <property type="entry name" value="Tnp_ISXO2-like"/>
</dbReference>
<dbReference type="eggNOG" id="COG3677">
    <property type="taxonomic scope" value="Bacteria"/>
</dbReference>
<organism evidence="3 4">
    <name type="scientific">Caenispirillum salinarum AK4</name>
    <dbReference type="NCBI Taxonomy" id="1238182"/>
    <lineage>
        <taxon>Bacteria</taxon>
        <taxon>Pseudomonadati</taxon>
        <taxon>Pseudomonadota</taxon>
        <taxon>Alphaproteobacteria</taxon>
        <taxon>Rhodospirillales</taxon>
        <taxon>Novispirillaceae</taxon>
        <taxon>Caenispirillum</taxon>
    </lineage>
</organism>
<dbReference type="AlphaFoldDB" id="K9GRM1"/>
<keyword evidence="4" id="KW-1185">Reference proteome</keyword>
<dbReference type="STRING" id="1238182.C882_1896"/>
<accession>K9GRM1</accession>
<evidence type="ECO:0000313" key="4">
    <source>
        <dbReference type="Proteomes" id="UP000009881"/>
    </source>
</evidence>
<comment type="caution">
    <text evidence="3">The sequence shown here is derived from an EMBL/GenBank/DDBJ whole genome shotgun (WGS) entry which is preliminary data.</text>
</comment>
<feature type="compositionally biased region" description="Basic and acidic residues" evidence="1">
    <location>
        <begin position="177"/>
        <end position="188"/>
    </location>
</feature>
<dbReference type="Proteomes" id="UP000009881">
    <property type="component" value="Unassembled WGS sequence"/>
</dbReference>
<sequence>MDDAQFEVLKAAIANELTAAQCVELEGVVREVSSRRVGETTLLLRTEALDGDRVCPRCGNTRIVKNGLDHLGRQRFRCVKHDDDEEERCGRGFNVLTGTPFARMRKPEKWLAYARLMMRSASITDIHESGIGISRLTAWRWRHRFLALPTTLQAERLDGIIEVDETYFRSSYKGSRAWKEGRPPENRPPRYRGGPAKRRGLSREQIPVLTAVDRSGGVVEGVMMRRAASVARTMLLGRIAEGAVPCSDGWAAYPQIAEACGADHRLVEAPRDDWLVRALGTGPRRPGRMGLGRINAHHERLKAFMNIVLRGVSTKYLPAYLGWLRFRRQPGFSPEALIRQPLLPQAG</sequence>
<gene>
    <name evidence="3" type="ORF">C882_1896</name>
</gene>
<proteinExistence type="predicted"/>
<feature type="region of interest" description="Disordered" evidence="1">
    <location>
        <begin position="176"/>
        <end position="199"/>
    </location>
</feature>
<dbReference type="Pfam" id="PF12762">
    <property type="entry name" value="DDE_Tnp_IS1595"/>
    <property type="match status" value="1"/>
</dbReference>
<dbReference type="RefSeq" id="WP_009542292.1">
    <property type="nucleotide sequence ID" value="NZ_ANHY01000020.1"/>
</dbReference>
<dbReference type="OrthoDB" id="7355934at2"/>
<dbReference type="EMBL" id="ANHY01000020">
    <property type="protein sequence ID" value="EKV27394.1"/>
    <property type="molecule type" value="Genomic_DNA"/>
</dbReference>
<evidence type="ECO:0000259" key="2">
    <source>
        <dbReference type="SMART" id="SM01126"/>
    </source>
</evidence>
<protein>
    <recommendedName>
        <fullName evidence="2">ISXO2-like transposase domain-containing protein</fullName>
    </recommendedName>
</protein>
<evidence type="ECO:0000256" key="1">
    <source>
        <dbReference type="SAM" id="MobiDB-lite"/>
    </source>
</evidence>
<name>K9GRM1_9PROT</name>
<feature type="domain" description="ISXO2-like transposase" evidence="2">
    <location>
        <begin position="156"/>
        <end position="329"/>
    </location>
</feature>
<evidence type="ECO:0000313" key="3">
    <source>
        <dbReference type="EMBL" id="EKV27394.1"/>
    </source>
</evidence>
<dbReference type="NCBIfam" id="NF033547">
    <property type="entry name" value="transpos_IS1595"/>
    <property type="match status" value="1"/>
</dbReference>
<dbReference type="SMART" id="SM01126">
    <property type="entry name" value="DDE_Tnp_IS1595"/>
    <property type="match status" value="1"/>
</dbReference>